<proteinExistence type="inferred from homology"/>
<dbReference type="PANTHER" id="PTHR43163:SF6">
    <property type="entry name" value="DIPEPTIDE TRANSPORT SYSTEM PERMEASE PROTEIN DPPB-RELATED"/>
    <property type="match status" value="1"/>
</dbReference>
<organism evidence="9 10">
    <name type="scientific">Candidatus Scatomorpha merdipullorum</name>
    <dbReference type="NCBI Taxonomy" id="2840927"/>
    <lineage>
        <taxon>Bacteria</taxon>
        <taxon>Bacillati</taxon>
        <taxon>Bacillota</taxon>
        <taxon>Clostridia</taxon>
        <taxon>Eubacteriales</taxon>
        <taxon>Candidatus Scatomorpha</taxon>
    </lineage>
</organism>
<accession>A0A9D1JVQ3</accession>
<dbReference type="Proteomes" id="UP000824001">
    <property type="component" value="Unassembled WGS sequence"/>
</dbReference>
<feature type="transmembrane region" description="Helical" evidence="7">
    <location>
        <begin position="141"/>
        <end position="164"/>
    </location>
</feature>
<reference evidence="9" key="1">
    <citation type="submission" date="2020-10" db="EMBL/GenBank/DDBJ databases">
        <authorList>
            <person name="Gilroy R."/>
        </authorList>
    </citation>
    <scope>NUCLEOTIDE SEQUENCE</scope>
    <source>
        <strain evidence="9">ChiHjej10B9-9673</strain>
    </source>
</reference>
<dbReference type="PANTHER" id="PTHR43163">
    <property type="entry name" value="DIPEPTIDE TRANSPORT SYSTEM PERMEASE PROTEIN DPPB-RELATED"/>
    <property type="match status" value="1"/>
</dbReference>
<keyword evidence="2 7" id="KW-0813">Transport</keyword>
<dbReference type="GO" id="GO:0055085">
    <property type="term" value="P:transmembrane transport"/>
    <property type="evidence" value="ECO:0007669"/>
    <property type="project" value="InterPro"/>
</dbReference>
<evidence type="ECO:0000256" key="2">
    <source>
        <dbReference type="ARBA" id="ARBA00022448"/>
    </source>
</evidence>
<evidence type="ECO:0000256" key="7">
    <source>
        <dbReference type="RuleBase" id="RU363032"/>
    </source>
</evidence>
<gene>
    <name evidence="9" type="ORF">IAC18_02880</name>
</gene>
<dbReference type="PROSITE" id="PS50928">
    <property type="entry name" value="ABC_TM1"/>
    <property type="match status" value="1"/>
</dbReference>
<evidence type="ECO:0000259" key="8">
    <source>
        <dbReference type="PROSITE" id="PS50928"/>
    </source>
</evidence>
<dbReference type="GO" id="GO:0005886">
    <property type="term" value="C:plasma membrane"/>
    <property type="evidence" value="ECO:0007669"/>
    <property type="project" value="UniProtKB-SubCell"/>
</dbReference>
<evidence type="ECO:0000256" key="5">
    <source>
        <dbReference type="ARBA" id="ARBA00022989"/>
    </source>
</evidence>
<dbReference type="Pfam" id="PF19300">
    <property type="entry name" value="BPD_transp_1_N"/>
    <property type="match status" value="1"/>
</dbReference>
<evidence type="ECO:0000256" key="6">
    <source>
        <dbReference type="ARBA" id="ARBA00023136"/>
    </source>
</evidence>
<dbReference type="Gene3D" id="1.10.3720.10">
    <property type="entry name" value="MetI-like"/>
    <property type="match status" value="1"/>
</dbReference>
<dbReference type="CDD" id="cd06261">
    <property type="entry name" value="TM_PBP2"/>
    <property type="match status" value="1"/>
</dbReference>
<comment type="subcellular location">
    <subcellularLocation>
        <location evidence="1 7">Cell membrane</location>
        <topology evidence="1 7">Multi-pass membrane protein</topology>
    </subcellularLocation>
</comment>
<reference evidence="9" key="2">
    <citation type="journal article" date="2021" name="PeerJ">
        <title>Extensive microbial diversity within the chicken gut microbiome revealed by metagenomics and culture.</title>
        <authorList>
            <person name="Gilroy R."/>
            <person name="Ravi A."/>
            <person name="Getino M."/>
            <person name="Pursley I."/>
            <person name="Horton D.L."/>
            <person name="Alikhan N.F."/>
            <person name="Baker D."/>
            <person name="Gharbi K."/>
            <person name="Hall N."/>
            <person name="Watson M."/>
            <person name="Adriaenssens E.M."/>
            <person name="Foster-Nyarko E."/>
            <person name="Jarju S."/>
            <person name="Secka A."/>
            <person name="Antonio M."/>
            <person name="Oren A."/>
            <person name="Chaudhuri R.R."/>
            <person name="La Ragione R."/>
            <person name="Hildebrand F."/>
            <person name="Pallen M.J."/>
        </authorList>
    </citation>
    <scope>NUCLEOTIDE SEQUENCE</scope>
    <source>
        <strain evidence="9">ChiHjej10B9-9673</strain>
    </source>
</reference>
<keyword evidence="5 7" id="KW-1133">Transmembrane helix</keyword>
<dbReference type="SUPFAM" id="SSF161098">
    <property type="entry name" value="MetI-like"/>
    <property type="match status" value="1"/>
</dbReference>
<feature type="domain" description="ABC transmembrane type-1" evidence="8">
    <location>
        <begin position="103"/>
        <end position="318"/>
    </location>
</feature>
<dbReference type="InterPro" id="IPR045621">
    <property type="entry name" value="BPD_transp_1_N"/>
</dbReference>
<evidence type="ECO:0000313" key="10">
    <source>
        <dbReference type="Proteomes" id="UP000824001"/>
    </source>
</evidence>
<name>A0A9D1JVQ3_9FIRM</name>
<feature type="transmembrane region" description="Helical" evidence="7">
    <location>
        <begin position="20"/>
        <end position="38"/>
    </location>
</feature>
<dbReference type="EMBL" id="DVJK01000079">
    <property type="protein sequence ID" value="HIS66489.1"/>
    <property type="molecule type" value="Genomic_DNA"/>
</dbReference>
<keyword evidence="4 7" id="KW-0812">Transmembrane</keyword>
<evidence type="ECO:0000313" key="9">
    <source>
        <dbReference type="EMBL" id="HIS66489.1"/>
    </source>
</evidence>
<feature type="transmembrane region" description="Helical" evidence="7">
    <location>
        <begin position="195"/>
        <end position="214"/>
    </location>
</feature>
<protein>
    <submittedName>
        <fullName evidence="9">ABC transporter permease</fullName>
    </submittedName>
</protein>
<dbReference type="AlphaFoldDB" id="A0A9D1JVQ3"/>
<evidence type="ECO:0000256" key="4">
    <source>
        <dbReference type="ARBA" id="ARBA00022692"/>
    </source>
</evidence>
<feature type="transmembrane region" description="Helical" evidence="7">
    <location>
        <begin position="295"/>
        <end position="321"/>
    </location>
</feature>
<dbReference type="InterPro" id="IPR035906">
    <property type="entry name" value="MetI-like_sf"/>
</dbReference>
<keyword evidence="3" id="KW-1003">Cell membrane</keyword>
<keyword evidence="6 7" id="KW-0472">Membrane</keyword>
<comment type="similarity">
    <text evidence="7">Belongs to the binding-protein-dependent transport system permease family.</text>
</comment>
<dbReference type="InterPro" id="IPR000515">
    <property type="entry name" value="MetI-like"/>
</dbReference>
<evidence type="ECO:0000256" key="1">
    <source>
        <dbReference type="ARBA" id="ARBA00004651"/>
    </source>
</evidence>
<dbReference type="Pfam" id="PF00528">
    <property type="entry name" value="BPD_transp_1"/>
    <property type="match status" value="1"/>
</dbReference>
<feature type="transmembrane region" description="Helical" evidence="7">
    <location>
        <begin position="249"/>
        <end position="275"/>
    </location>
</feature>
<evidence type="ECO:0000256" key="3">
    <source>
        <dbReference type="ARBA" id="ARBA00022475"/>
    </source>
</evidence>
<comment type="caution">
    <text evidence="9">The sequence shown here is derived from an EMBL/GenBank/DDBJ whole genome shotgun (WGS) entry which is preliminary data.</text>
</comment>
<sequence>MENFKNSLLWYSIKRLLQGIPLIIIVVLFCFAVIQLAPGTPLSLLGGSDGITPEQEAYLTEKWGLNDSLFEQIVNYCKNMLTFDLGDSYRLGRPVMEVILERLPTTLLLLLPSLAIASVLGVSVGMYCARHMHTLGDNVMSVVALAGYSVPLFWIGQMLILIFANTLGWLPVSGLQDLRANHTGLALVWDVFKHLILPGSCLVFYYSAMILRVTRTKMSEVLQMDYIKTARAKGLPERRVIRGHALRNALAPVVTVIGMEMGSLVMGATVVESVFGYPGTGRLLFDAVTKRDYPLIAGMFFFISVTVILANILVDILYAIIDPQVRYN</sequence>
<feature type="transmembrane region" description="Helical" evidence="7">
    <location>
        <begin position="107"/>
        <end position="129"/>
    </location>
</feature>